<dbReference type="GO" id="GO:0032259">
    <property type="term" value="P:methylation"/>
    <property type="evidence" value="ECO:0007669"/>
    <property type="project" value="UniProtKB-KW"/>
</dbReference>
<evidence type="ECO:0000313" key="4">
    <source>
        <dbReference type="EMBL" id="TDZ75100.1"/>
    </source>
</evidence>
<dbReference type="InterPro" id="IPR013216">
    <property type="entry name" value="Methyltransf_11"/>
</dbReference>
<evidence type="ECO:0000259" key="3">
    <source>
        <dbReference type="Pfam" id="PF08241"/>
    </source>
</evidence>
<evidence type="ECO:0000256" key="1">
    <source>
        <dbReference type="ARBA" id="ARBA00038158"/>
    </source>
</evidence>
<name>A0A4R8S1E3_COLTR</name>
<proteinExistence type="inferred from homology"/>
<evidence type="ECO:0000256" key="2">
    <source>
        <dbReference type="SAM" id="MobiDB-lite"/>
    </source>
</evidence>
<dbReference type="EMBL" id="RYZW01000001">
    <property type="protein sequence ID" value="TDZ75100.1"/>
    <property type="molecule type" value="Genomic_DNA"/>
</dbReference>
<protein>
    <submittedName>
        <fullName evidence="4">Methyltransferase tpcH</fullName>
    </submittedName>
</protein>
<dbReference type="InterPro" id="IPR029063">
    <property type="entry name" value="SAM-dependent_MTases_sf"/>
</dbReference>
<keyword evidence="4" id="KW-0808">Transferase</keyword>
<dbReference type="GO" id="GO:0008757">
    <property type="term" value="F:S-adenosylmethionine-dependent methyltransferase activity"/>
    <property type="evidence" value="ECO:0007669"/>
    <property type="project" value="InterPro"/>
</dbReference>
<dbReference type="PANTHER" id="PTHR43591:SF105">
    <property type="entry name" value="METHYLTRANSFERASE DOMAIN-CONTAINING PROTEIN-RELATED"/>
    <property type="match status" value="1"/>
</dbReference>
<sequence>MSSATEHFNKTAETYEAATGGATRELGEHAISLMTGLKPLTSESRILDNACGTGVVTDIILQSATDTNIIQPEMHAVDGAEKMVDMVRRRFPSRVSPSPSHPNKVHAAVMTGERLRFPDASFTHSVTSLGLMFFADAAAGAREIARTLRPDGVAVVTGWAAMGHVDVIRAVQARIRPDDAPFKPPFSDAWLDPGHTEAVLAAAGLDVQVSTCVDVHMGRETADGVAQLLTRGFGAKAFESWSDDEKAEAAVLIHEIVRERAVPFTRPSGSGVGIKSTGTIFVARRGSGRVDS</sequence>
<gene>
    <name evidence="4" type="primary">tpcH-1</name>
    <name evidence="4" type="ORF">CTRI78_v000154</name>
</gene>
<comment type="caution">
    <text evidence="4">The sequence shown here is derived from an EMBL/GenBank/DDBJ whole genome shotgun (WGS) entry which is preliminary data.</text>
</comment>
<reference evidence="4 5" key="1">
    <citation type="submission" date="2018-12" db="EMBL/GenBank/DDBJ databases">
        <title>Genome sequence and assembly of Colletotrichum trifolii.</title>
        <authorList>
            <person name="Gan P."/>
            <person name="Shirasu K."/>
        </authorList>
    </citation>
    <scope>NUCLEOTIDE SEQUENCE [LARGE SCALE GENOMIC DNA]</scope>
    <source>
        <strain evidence="4 5">543-2</strain>
    </source>
</reference>
<organism evidence="4 5">
    <name type="scientific">Colletotrichum trifolii</name>
    <dbReference type="NCBI Taxonomy" id="5466"/>
    <lineage>
        <taxon>Eukaryota</taxon>
        <taxon>Fungi</taxon>
        <taxon>Dikarya</taxon>
        <taxon>Ascomycota</taxon>
        <taxon>Pezizomycotina</taxon>
        <taxon>Sordariomycetes</taxon>
        <taxon>Hypocreomycetidae</taxon>
        <taxon>Glomerellales</taxon>
        <taxon>Glomerellaceae</taxon>
        <taxon>Colletotrichum</taxon>
        <taxon>Colletotrichum orbiculare species complex</taxon>
    </lineage>
</organism>
<accession>A0A4R8S1E3</accession>
<dbReference type="Proteomes" id="UP000295703">
    <property type="component" value="Unassembled WGS sequence"/>
</dbReference>
<feature type="region of interest" description="Disordered" evidence="2">
    <location>
        <begin position="1"/>
        <end position="21"/>
    </location>
</feature>
<comment type="similarity">
    <text evidence="1">Belongs to the methyltransferase superfamily. LaeA methyltransferase family.</text>
</comment>
<dbReference type="SUPFAM" id="SSF53335">
    <property type="entry name" value="S-adenosyl-L-methionine-dependent methyltransferases"/>
    <property type="match status" value="1"/>
</dbReference>
<feature type="domain" description="Methyltransferase type 11" evidence="3">
    <location>
        <begin position="47"/>
        <end position="155"/>
    </location>
</feature>
<keyword evidence="4" id="KW-0489">Methyltransferase</keyword>
<feature type="compositionally biased region" description="Low complexity" evidence="2">
    <location>
        <begin position="11"/>
        <end position="21"/>
    </location>
</feature>
<dbReference type="AlphaFoldDB" id="A0A4R8S1E3"/>
<dbReference type="PANTHER" id="PTHR43591">
    <property type="entry name" value="METHYLTRANSFERASE"/>
    <property type="match status" value="1"/>
</dbReference>
<dbReference type="Gene3D" id="3.40.50.150">
    <property type="entry name" value="Vaccinia Virus protein VP39"/>
    <property type="match status" value="1"/>
</dbReference>
<dbReference type="Pfam" id="PF08241">
    <property type="entry name" value="Methyltransf_11"/>
    <property type="match status" value="1"/>
</dbReference>
<evidence type="ECO:0000313" key="5">
    <source>
        <dbReference type="Proteomes" id="UP000295703"/>
    </source>
</evidence>
<keyword evidence="5" id="KW-1185">Reference proteome</keyword>